<evidence type="ECO:0000313" key="3">
    <source>
        <dbReference type="EMBL" id="SMY34207.1"/>
    </source>
</evidence>
<feature type="coiled-coil region" evidence="1">
    <location>
        <begin position="250"/>
        <end position="298"/>
    </location>
</feature>
<evidence type="ECO:0000256" key="1">
    <source>
        <dbReference type="SAM" id="Coils"/>
    </source>
</evidence>
<evidence type="ECO:0000313" key="4">
    <source>
        <dbReference type="Proteomes" id="UP000195719"/>
    </source>
</evidence>
<keyword evidence="1" id="KW-0175">Coiled coil</keyword>
<sequence length="543" mass="61088">MRITNVVQGTQPWHELRATKFTASEAPIMMGASKYQSRDALLKQKATGERPEVNSFQEKIFARGHAAEDAARPLVEKLIGEELFPATAISDEYDWMLASFDGITLLEDIVFEHKLYNQNLFAHVLDGHLEPHYYWQLEQQLLVSGAEKAIFVCSDGTEKLFASCEYVSLPERREQLIAGWLQFQKDLANYEQKEEVIILEAEPIRDLPALTYKMDGLTLNSNFDVFKQATMALIEKSKLPIETDQEFADAEQLVKVFKAAEDKLKAISEQVLGEVDSIDSFTKELKFISEQIRQARLAADKQVKNRKDEIRKNILNDANAKIQQHLNTLSLEIKAPMLAPTVSVLNAMKGKKTVQSLEEAADTAIAQALVEADLLANKAKENYAILSTYAEYQFLFNDWAAICFKDTDDFSALVKTRITDHKAAEDIRLEQERQQMQIEAEAKAQAKIEAQQEIAPTNEESKQSDVISNALNKGKVALESVSLAQHIGTSEIKAVPMIQMTAKEANYLRKRDAILTALENAGVDNWSGYDNAIRNITNINVQI</sequence>
<dbReference type="InterPro" id="IPR017482">
    <property type="entry name" value="Lambda-type_endonuclease"/>
</dbReference>
<evidence type="ECO:0000259" key="2">
    <source>
        <dbReference type="Pfam" id="PF09588"/>
    </source>
</evidence>
<name>A0A1Y6MC86_9GAMM</name>
<reference evidence="4" key="1">
    <citation type="submission" date="2017-06" db="EMBL/GenBank/DDBJ databases">
        <authorList>
            <person name="Rodrigo-Torres L."/>
            <person name="Arahal R.D."/>
            <person name="Lucena T."/>
        </authorList>
    </citation>
    <scope>NUCLEOTIDE SEQUENCE [LARGE SCALE GENOMIC DNA]</scope>
    <source>
        <strain evidence="4">CECT 9192</strain>
    </source>
</reference>
<dbReference type="RefSeq" id="WP_087852997.1">
    <property type="nucleotide sequence ID" value="NZ_FYAJ01000002.1"/>
</dbReference>
<dbReference type="InterPro" id="IPR058007">
    <property type="entry name" value="Gp5.9"/>
</dbReference>
<dbReference type="NCBIfam" id="TIGR03033">
    <property type="entry name" value="phage_rel_nuc"/>
    <property type="match status" value="1"/>
</dbReference>
<dbReference type="EMBL" id="FYAJ01000002">
    <property type="protein sequence ID" value="SMY34207.1"/>
    <property type="molecule type" value="Genomic_DNA"/>
</dbReference>
<gene>
    <name evidence="3" type="ORF">PAND9192_01214</name>
</gene>
<dbReference type="InterPro" id="IPR011604">
    <property type="entry name" value="PDDEXK-like_dom_sf"/>
</dbReference>
<dbReference type="Proteomes" id="UP000195719">
    <property type="component" value="Unassembled WGS sequence"/>
</dbReference>
<dbReference type="SUPFAM" id="SSF52980">
    <property type="entry name" value="Restriction endonuclease-like"/>
    <property type="match status" value="1"/>
</dbReference>
<protein>
    <submittedName>
        <fullName evidence="3">YqaJ-like viral recombinase domain protein</fullName>
    </submittedName>
</protein>
<proteinExistence type="predicted"/>
<feature type="domain" description="YqaJ viral recombinase" evidence="2">
    <location>
        <begin position="13"/>
        <end position="147"/>
    </location>
</feature>
<organism evidence="3 4">
    <name type="scientific">Photobacterium andalusiense</name>
    <dbReference type="NCBI Taxonomy" id="2204296"/>
    <lineage>
        <taxon>Bacteria</taxon>
        <taxon>Pseudomonadati</taxon>
        <taxon>Pseudomonadota</taxon>
        <taxon>Gammaproteobacteria</taxon>
        <taxon>Vibrionales</taxon>
        <taxon>Vibrionaceae</taxon>
        <taxon>Photobacterium</taxon>
    </lineage>
</organism>
<dbReference type="Pfam" id="PF09588">
    <property type="entry name" value="YqaJ"/>
    <property type="match status" value="1"/>
</dbReference>
<dbReference type="InterPro" id="IPR019080">
    <property type="entry name" value="YqaJ_viral_recombinase"/>
</dbReference>
<accession>A0A1Y6MC86</accession>
<dbReference type="InterPro" id="IPR011335">
    <property type="entry name" value="Restrct_endonuc-II-like"/>
</dbReference>
<dbReference type="Gene3D" id="3.90.320.10">
    <property type="match status" value="1"/>
</dbReference>
<dbReference type="AlphaFoldDB" id="A0A1Y6MC86"/>
<keyword evidence="4" id="KW-1185">Reference proteome</keyword>
<dbReference type="Pfam" id="PF25708">
    <property type="entry name" value="Phage_T7_Gp5_9"/>
    <property type="match status" value="1"/>
</dbReference>